<dbReference type="GO" id="GO:0007507">
    <property type="term" value="P:heart development"/>
    <property type="evidence" value="ECO:0007669"/>
    <property type="project" value="TreeGrafter"/>
</dbReference>
<feature type="domain" description="SET" evidence="18">
    <location>
        <begin position="233"/>
        <end position="570"/>
    </location>
</feature>
<comment type="catalytic activity">
    <reaction evidence="11">
        <text>L-lysyl-[protein] + S-adenosyl-L-methionine = N(6)-methyl-L-lysyl-[protein] + S-adenosyl-L-homocysteine + H(+)</text>
        <dbReference type="Rhea" id="RHEA:51736"/>
        <dbReference type="Rhea" id="RHEA-COMP:9752"/>
        <dbReference type="Rhea" id="RHEA-COMP:13053"/>
        <dbReference type="ChEBI" id="CHEBI:15378"/>
        <dbReference type="ChEBI" id="CHEBI:29969"/>
        <dbReference type="ChEBI" id="CHEBI:57856"/>
        <dbReference type="ChEBI" id="CHEBI:59789"/>
        <dbReference type="ChEBI" id="CHEBI:61929"/>
    </reaction>
</comment>
<dbReference type="Gene3D" id="1.25.40.10">
    <property type="entry name" value="Tetratricopeptide repeat domain"/>
    <property type="match status" value="2"/>
</dbReference>
<evidence type="ECO:0000256" key="16">
    <source>
        <dbReference type="PROSITE-ProRule" id="PRU00339"/>
    </source>
</evidence>
<keyword evidence="8 15" id="KW-0863">Zinc-finger</keyword>
<dbReference type="GO" id="GO:0042826">
    <property type="term" value="F:histone deacetylase binding"/>
    <property type="evidence" value="ECO:0007669"/>
    <property type="project" value="TreeGrafter"/>
</dbReference>
<evidence type="ECO:0000256" key="13">
    <source>
        <dbReference type="ARBA" id="ARBA00093635"/>
    </source>
</evidence>
<keyword evidence="7" id="KW-0479">Metal-binding</keyword>
<dbReference type="InterPro" id="IPR011990">
    <property type="entry name" value="TPR-like_helical_dom_sf"/>
</dbReference>
<feature type="non-terminal residue" evidence="20">
    <location>
        <position position="1"/>
    </location>
</feature>
<dbReference type="EMBL" id="VZRI01013187">
    <property type="protein sequence ID" value="NWV00785.1"/>
    <property type="molecule type" value="Genomic_DNA"/>
</dbReference>
<keyword evidence="17" id="KW-0175">Coiled coil</keyword>
<keyword evidence="21" id="KW-1185">Reference proteome</keyword>
<dbReference type="GO" id="GO:0005737">
    <property type="term" value="C:cytoplasm"/>
    <property type="evidence" value="ECO:0007669"/>
    <property type="project" value="UniProtKB-SubCell"/>
</dbReference>
<dbReference type="Proteomes" id="UP000544127">
    <property type="component" value="Unassembled WGS sequence"/>
</dbReference>
<evidence type="ECO:0000256" key="6">
    <source>
        <dbReference type="ARBA" id="ARBA00022691"/>
    </source>
</evidence>
<name>A0A7K6BFL1_UPUEP</name>
<feature type="coiled-coil region" evidence="17">
    <location>
        <begin position="643"/>
        <end position="670"/>
    </location>
</feature>
<comment type="function">
    <text evidence="12">Protein-lysine N-methyltransferase. Monomethylates PRMT5, modulating its transcriptional activity. May also act as a histone methyltransferase. Plays a critical role in cardiac development. Acts as a key epigenetic regulator of gene expression during cardiac development via its dual activities as a methyltransferase and negative regulator of HDAC1.</text>
</comment>
<dbReference type="InterPro" id="IPR044421">
    <property type="entry name" value="SMYD4_SET"/>
</dbReference>
<evidence type="ECO:0000256" key="11">
    <source>
        <dbReference type="ARBA" id="ARBA00048985"/>
    </source>
</evidence>
<dbReference type="SUPFAM" id="SSF82199">
    <property type="entry name" value="SET domain"/>
    <property type="match status" value="1"/>
</dbReference>
<feature type="repeat" description="TPR" evidence="16">
    <location>
        <begin position="68"/>
        <end position="101"/>
    </location>
</feature>
<evidence type="ECO:0000256" key="5">
    <source>
        <dbReference type="ARBA" id="ARBA00022679"/>
    </source>
</evidence>
<keyword evidence="6" id="KW-0949">S-adenosyl-L-methionine</keyword>
<dbReference type="InterPro" id="IPR019734">
    <property type="entry name" value="TPR_rpt"/>
</dbReference>
<dbReference type="GO" id="GO:0032259">
    <property type="term" value="P:methylation"/>
    <property type="evidence" value="ECO:0007669"/>
    <property type="project" value="UniProtKB-KW"/>
</dbReference>
<evidence type="ECO:0000256" key="15">
    <source>
        <dbReference type="PROSITE-ProRule" id="PRU00134"/>
    </source>
</evidence>
<evidence type="ECO:0000256" key="7">
    <source>
        <dbReference type="ARBA" id="ARBA00022723"/>
    </source>
</evidence>
<keyword evidence="5" id="KW-0808">Transferase</keyword>
<evidence type="ECO:0000256" key="8">
    <source>
        <dbReference type="ARBA" id="ARBA00022771"/>
    </source>
</evidence>
<evidence type="ECO:0000259" key="19">
    <source>
        <dbReference type="PROSITE" id="PS50865"/>
    </source>
</evidence>
<evidence type="ECO:0000256" key="10">
    <source>
        <dbReference type="ARBA" id="ARBA00023242"/>
    </source>
</evidence>
<dbReference type="InterPro" id="IPR001214">
    <property type="entry name" value="SET_dom"/>
</dbReference>
<evidence type="ECO:0000256" key="1">
    <source>
        <dbReference type="ARBA" id="ARBA00004123"/>
    </source>
</evidence>
<dbReference type="PROSITE" id="PS01360">
    <property type="entry name" value="ZF_MYND_1"/>
    <property type="match status" value="1"/>
</dbReference>
<dbReference type="GO" id="GO:0008168">
    <property type="term" value="F:methyltransferase activity"/>
    <property type="evidence" value="ECO:0007669"/>
    <property type="project" value="UniProtKB-KW"/>
</dbReference>
<dbReference type="InterPro" id="IPR046341">
    <property type="entry name" value="SET_dom_sf"/>
</dbReference>
<dbReference type="Pfam" id="PF13424">
    <property type="entry name" value="TPR_12"/>
    <property type="match status" value="1"/>
</dbReference>
<keyword evidence="16" id="KW-0802">TPR repeat</keyword>
<keyword evidence="4" id="KW-0489">Methyltransferase</keyword>
<dbReference type="Gene3D" id="6.10.140.2220">
    <property type="match status" value="1"/>
</dbReference>
<dbReference type="PROSITE" id="PS50280">
    <property type="entry name" value="SET"/>
    <property type="match status" value="1"/>
</dbReference>
<dbReference type="GO" id="GO:0005634">
    <property type="term" value="C:nucleus"/>
    <property type="evidence" value="ECO:0007669"/>
    <property type="project" value="UniProtKB-SubCell"/>
</dbReference>
<keyword evidence="9" id="KW-0862">Zinc</keyword>
<evidence type="ECO:0000256" key="9">
    <source>
        <dbReference type="ARBA" id="ARBA00022833"/>
    </source>
</evidence>
<dbReference type="OrthoDB" id="62495at2759"/>
<evidence type="ECO:0000313" key="20">
    <source>
        <dbReference type="EMBL" id="NWV00785.1"/>
    </source>
</evidence>
<protein>
    <recommendedName>
        <fullName evidence="13">Protein-lysine N-methyltransferase SMYD4</fullName>
    </recommendedName>
    <alternativeName>
        <fullName evidence="14">SET and MYND domain-containing protein 4</fullName>
    </alternativeName>
</protein>
<dbReference type="CDD" id="cd10536">
    <property type="entry name" value="SET_SMYD4"/>
    <property type="match status" value="1"/>
</dbReference>
<feature type="non-terminal residue" evidence="20">
    <location>
        <position position="798"/>
    </location>
</feature>
<dbReference type="Gene3D" id="2.170.270.10">
    <property type="entry name" value="SET domain"/>
    <property type="match status" value="1"/>
</dbReference>
<evidence type="ECO:0000313" key="21">
    <source>
        <dbReference type="Proteomes" id="UP000544127"/>
    </source>
</evidence>
<dbReference type="InterPro" id="IPR002893">
    <property type="entry name" value="Znf_MYND"/>
</dbReference>
<dbReference type="Pfam" id="PF01753">
    <property type="entry name" value="zf-MYND"/>
    <property type="match status" value="1"/>
</dbReference>
<keyword evidence="10" id="KW-0539">Nucleus</keyword>
<feature type="domain" description="MYND-type" evidence="19">
    <location>
        <begin position="296"/>
        <end position="335"/>
    </location>
</feature>
<dbReference type="SUPFAM" id="SSF144232">
    <property type="entry name" value="HIT/MYND zinc finger-like"/>
    <property type="match status" value="1"/>
</dbReference>
<evidence type="ECO:0000256" key="12">
    <source>
        <dbReference type="ARBA" id="ARBA00093423"/>
    </source>
</evidence>
<organism evidence="20 21">
    <name type="scientific">Upupa epops</name>
    <name type="common">Eurasian hoopoe</name>
    <dbReference type="NCBI Taxonomy" id="57439"/>
    <lineage>
        <taxon>Eukaryota</taxon>
        <taxon>Metazoa</taxon>
        <taxon>Chordata</taxon>
        <taxon>Craniata</taxon>
        <taxon>Vertebrata</taxon>
        <taxon>Euteleostomi</taxon>
        <taxon>Archelosauria</taxon>
        <taxon>Archosauria</taxon>
        <taxon>Dinosauria</taxon>
        <taxon>Saurischia</taxon>
        <taxon>Theropoda</taxon>
        <taxon>Coelurosauria</taxon>
        <taxon>Aves</taxon>
        <taxon>Neognathae</taxon>
        <taxon>Neoaves</taxon>
        <taxon>Telluraves</taxon>
        <taxon>Coraciimorphae</taxon>
        <taxon>Bucerotiformes</taxon>
        <taxon>Upupidae</taxon>
        <taxon>Upupa</taxon>
    </lineage>
</organism>
<evidence type="ECO:0000256" key="3">
    <source>
        <dbReference type="ARBA" id="ARBA00022490"/>
    </source>
</evidence>
<evidence type="ECO:0000256" key="2">
    <source>
        <dbReference type="ARBA" id="ARBA00004496"/>
    </source>
</evidence>
<evidence type="ECO:0000256" key="17">
    <source>
        <dbReference type="SAM" id="Coils"/>
    </source>
</evidence>
<dbReference type="PANTHER" id="PTHR46165">
    <property type="entry name" value="SET AND MYND DOMAIN-CONTAINING PROTEIN 4"/>
    <property type="match status" value="1"/>
</dbReference>
<keyword evidence="3" id="KW-0963">Cytoplasm</keyword>
<dbReference type="InterPro" id="IPR052097">
    <property type="entry name" value="SET-MYND_domain_protein"/>
</dbReference>
<accession>A0A7K6BFL1</accession>
<dbReference type="PROSITE" id="PS50005">
    <property type="entry name" value="TPR"/>
    <property type="match status" value="1"/>
</dbReference>
<dbReference type="PANTHER" id="PTHR46165:SF2">
    <property type="entry name" value="SET AND MYND DOMAIN-CONTAINING PROTEIN 4"/>
    <property type="match status" value="1"/>
</dbReference>
<reference evidence="20 21" key="1">
    <citation type="submission" date="2019-09" db="EMBL/GenBank/DDBJ databases">
        <title>Bird 10,000 Genomes (B10K) Project - Family phase.</title>
        <authorList>
            <person name="Zhang G."/>
        </authorList>
    </citation>
    <scope>NUCLEOTIDE SEQUENCE [LARGE SCALE GENOMIC DNA]</scope>
    <source>
        <strain evidence="20">B10K-DU-012-37</strain>
    </source>
</reference>
<dbReference type="GO" id="GO:0008270">
    <property type="term" value="F:zinc ion binding"/>
    <property type="evidence" value="ECO:0007669"/>
    <property type="project" value="UniProtKB-KW"/>
</dbReference>
<dbReference type="SUPFAM" id="SSF48452">
    <property type="entry name" value="TPR-like"/>
    <property type="match status" value="2"/>
</dbReference>
<proteinExistence type="predicted"/>
<dbReference type="Pfam" id="PF00856">
    <property type="entry name" value="SET"/>
    <property type="match status" value="1"/>
</dbReference>
<gene>
    <name evidence="20" type="primary">Smyd4</name>
    <name evidence="20" type="ORF">UPUEPO_R04787</name>
</gene>
<comment type="subcellular location">
    <subcellularLocation>
        <location evidence="2">Cytoplasm</location>
    </subcellularLocation>
    <subcellularLocation>
        <location evidence="1">Nucleus</location>
    </subcellularLocation>
</comment>
<evidence type="ECO:0000256" key="4">
    <source>
        <dbReference type="ARBA" id="ARBA00022603"/>
    </source>
</evidence>
<sequence length="798" mass="88496">MALPVEQWRAVAARCWAALDPTLQERFAAASLHDMVRLGCGLLRPEEEAVALRSLCRRARTGKEPAAARFYREEGNRLFSRRRYEAAVRLYSQAASHEPPGSSEVSVCFANRSAALFHLGCFEVCLEDIARAEGHGYPDRLLPKVLLRKAECLLCLGKLQDAADALCVVENKIAMDGVMTSPTHETLLKKLSQLKNKLHEKENCSEPTQEAHGDLQRKSEIWEENDRISGASSSLSLNFNTERGRHLVASQDILPGQSLLKEEAFVSVLCPGESCLLQDSSETTWDTRVTNADLYCHHCLRPLLASVPCHGCSYAKYCSQSCADVAWEHYHRTECFLGALLLTLGVFCHVALRTVLLAGFAEVSRLVESSHDSDKDLHNPEARCKHLSEAPGTRAGGTRGIPGCNDDGQYQSSYQAVFNLLTHTEKHSPEHKFLCVLSVMAICRQLQEAGLEAAILNRESSENPYKPETCEKASGELSPELKTVAEAMLRHILQLQCNAQAITVMQESGSGDGAVVNKKPVRLATAFFPVLSLLNHSCCPNSSLSFSGTAVTVRAAQPIPSGQEIFHCYGPHRCRMGVAERQQLLSQYFFECRCQACLDELEPDVKSMASMRNLFCCSSCQAPMQGEDMLCCSNEACAASVSRESLLCRLQDLQHQIQKALELLRDRKADQAIKMLLKCQTDARSFLSPQHLLMGEMEDHLAQVYATFGKWQEAAQHLERSIKIVEMHHGPSSVEIGHELFKLAQILFNGFAVSEALSTIQRAEEILSVHCGPQSPQIQELQEMKTCLSDLPRNTLQR</sequence>
<dbReference type="PROSITE" id="PS50865">
    <property type="entry name" value="ZF_MYND_2"/>
    <property type="match status" value="1"/>
</dbReference>
<evidence type="ECO:0000259" key="18">
    <source>
        <dbReference type="PROSITE" id="PS50280"/>
    </source>
</evidence>
<dbReference type="AlphaFoldDB" id="A0A7K6BFL1"/>
<comment type="caution">
    <text evidence="20">The sequence shown here is derived from an EMBL/GenBank/DDBJ whole genome shotgun (WGS) entry which is preliminary data.</text>
</comment>
<evidence type="ECO:0000256" key="14">
    <source>
        <dbReference type="ARBA" id="ARBA00093680"/>
    </source>
</evidence>